<accession>A0A9C6X2C1</accession>
<dbReference type="OrthoDB" id="6617942at2759"/>
<evidence type="ECO:0000313" key="1">
    <source>
        <dbReference type="Proteomes" id="UP000504606"/>
    </source>
</evidence>
<gene>
    <name evidence="2" type="primary">LOC127750366</name>
</gene>
<proteinExistence type="predicted"/>
<dbReference type="PANTHER" id="PTHR46409">
    <property type="entry name" value="HTH PSQ-TYPE DOMAIN-CONTAINING PROTEIN"/>
    <property type="match status" value="1"/>
</dbReference>
<sequence length="144" mass="16193">MLYDDVEETRIKAGSIIVEARRRQTGTADIRVFRVPKINFEATSYTEMITWPSTPSAPPILSSLTDEEVIEIATTRARPSFTGLPCHTQAVERCVKLVTESSSAVCGEKAREGFIQCRMESRKTLPNLDTKKDFLLMFGKQMNC</sequence>
<keyword evidence="1" id="KW-1185">Reference proteome</keyword>
<dbReference type="PANTHER" id="PTHR46409:SF1">
    <property type="entry name" value="HTH PSQ-TYPE DOMAIN-CONTAINING PROTEIN"/>
    <property type="match status" value="1"/>
</dbReference>
<organism evidence="1 2">
    <name type="scientific">Frankliniella occidentalis</name>
    <name type="common">Western flower thrips</name>
    <name type="synonym">Euthrips occidentalis</name>
    <dbReference type="NCBI Taxonomy" id="133901"/>
    <lineage>
        <taxon>Eukaryota</taxon>
        <taxon>Metazoa</taxon>
        <taxon>Ecdysozoa</taxon>
        <taxon>Arthropoda</taxon>
        <taxon>Hexapoda</taxon>
        <taxon>Insecta</taxon>
        <taxon>Pterygota</taxon>
        <taxon>Neoptera</taxon>
        <taxon>Paraneoptera</taxon>
        <taxon>Thysanoptera</taxon>
        <taxon>Terebrantia</taxon>
        <taxon>Thripoidea</taxon>
        <taxon>Thripidae</taxon>
        <taxon>Frankliniella</taxon>
    </lineage>
</organism>
<dbReference type="KEGG" id="foc:127750366"/>
<dbReference type="GeneID" id="127750366"/>
<reference evidence="2" key="1">
    <citation type="submission" date="2025-08" db="UniProtKB">
        <authorList>
            <consortium name="RefSeq"/>
        </authorList>
    </citation>
    <scope>IDENTIFICATION</scope>
    <source>
        <tissue evidence="2">Whole organism</tissue>
    </source>
</reference>
<protein>
    <submittedName>
        <fullName evidence="2">Uncharacterized protein LOC127750366</fullName>
    </submittedName>
</protein>
<evidence type="ECO:0000313" key="2">
    <source>
        <dbReference type="RefSeq" id="XP_052127883.1"/>
    </source>
</evidence>
<dbReference type="Proteomes" id="UP000504606">
    <property type="component" value="Unplaced"/>
</dbReference>
<name>A0A9C6X2C1_FRAOC</name>
<dbReference type="RefSeq" id="XP_052127883.1">
    <property type="nucleotide sequence ID" value="XM_052271923.1"/>
</dbReference>
<dbReference type="AlphaFoldDB" id="A0A9C6X2C1"/>